<dbReference type="GO" id="GO:0016020">
    <property type="term" value="C:membrane"/>
    <property type="evidence" value="ECO:0007669"/>
    <property type="project" value="UniProtKB-SubCell"/>
</dbReference>
<evidence type="ECO:0000256" key="1">
    <source>
        <dbReference type="ARBA" id="ARBA00004141"/>
    </source>
</evidence>
<dbReference type="Proteomes" id="UP000186922">
    <property type="component" value="Unassembled WGS sequence"/>
</dbReference>
<dbReference type="GO" id="GO:0004100">
    <property type="term" value="F:chitin synthase activity"/>
    <property type="evidence" value="ECO:0007669"/>
    <property type="project" value="UniProtKB-EC"/>
</dbReference>
<evidence type="ECO:0000256" key="9">
    <source>
        <dbReference type="SAM" id="SignalP"/>
    </source>
</evidence>
<proteinExistence type="predicted"/>
<evidence type="ECO:0000256" key="3">
    <source>
        <dbReference type="ARBA" id="ARBA00022676"/>
    </source>
</evidence>
<feature type="transmembrane region" description="Helical" evidence="8">
    <location>
        <begin position="788"/>
        <end position="805"/>
    </location>
</feature>
<dbReference type="EC" id="2.4.1.16" evidence="2"/>
<dbReference type="STRING" id="947166.A0A1D1VYQ4"/>
<dbReference type="PANTHER" id="PTHR22914">
    <property type="entry name" value="CHITIN SYNTHASE"/>
    <property type="match status" value="1"/>
</dbReference>
<feature type="transmembrane region" description="Helical" evidence="8">
    <location>
        <begin position="1092"/>
        <end position="1110"/>
    </location>
</feature>
<dbReference type="OrthoDB" id="10040299at2759"/>
<feature type="transmembrane region" description="Helical" evidence="8">
    <location>
        <begin position="811"/>
        <end position="832"/>
    </location>
</feature>
<evidence type="ECO:0000313" key="11">
    <source>
        <dbReference type="Proteomes" id="UP000186922"/>
    </source>
</evidence>
<keyword evidence="9" id="KW-0732">Signal</keyword>
<name>A0A1D1VYQ4_RAMVA</name>
<dbReference type="EMBL" id="BDGG01000013">
    <property type="protein sequence ID" value="GAV06231.1"/>
    <property type="molecule type" value="Genomic_DNA"/>
</dbReference>
<feature type="transmembrane region" description="Helical" evidence="8">
    <location>
        <begin position="727"/>
        <end position="748"/>
    </location>
</feature>
<accession>A0A1D1VYQ4</accession>
<feature type="chain" id="PRO_5008899009" description="chitin synthase" evidence="9">
    <location>
        <begin position="22"/>
        <end position="1316"/>
    </location>
</feature>
<keyword evidence="3" id="KW-0808">Transferase</keyword>
<reference evidence="10 11" key="1">
    <citation type="journal article" date="2016" name="Nat. Commun.">
        <title>Extremotolerant tardigrade genome and improved radiotolerance of human cultured cells by tardigrade-unique protein.</title>
        <authorList>
            <person name="Hashimoto T."/>
            <person name="Horikawa D.D."/>
            <person name="Saito Y."/>
            <person name="Kuwahara H."/>
            <person name="Kozuka-Hata H."/>
            <person name="Shin-I T."/>
            <person name="Minakuchi Y."/>
            <person name="Ohishi K."/>
            <person name="Motoyama A."/>
            <person name="Aizu T."/>
            <person name="Enomoto A."/>
            <person name="Kondo K."/>
            <person name="Tanaka S."/>
            <person name="Hara Y."/>
            <person name="Koshikawa S."/>
            <person name="Sagara H."/>
            <person name="Miura T."/>
            <person name="Yokobori S."/>
            <person name="Miyagawa K."/>
            <person name="Suzuki Y."/>
            <person name="Kubo T."/>
            <person name="Oyama M."/>
            <person name="Kohara Y."/>
            <person name="Fujiyama A."/>
            <person name="Arakawa K."/>
            <person name="Katayama T."/>
            <person name="Toyoda A."/>
            <person name="Kunieda T."/>
        </authorList>
    </citation>
    <scope>NUCLEOTIDE SEQUENCE [LARGE SCALE GENOMIC DNA]</scope>
    <source>
        <strain evidence="10 11">YOKOZUNA-1</strain>
    </source>
</reference>
<evidence type="ECO:0000256" key="8">
    <source>
        <dbReference type="SAM" id="Phobius"/>
    </source>
</evidence>
<comment type="subcellular location">
    <subcellularLocation>
        <location evidence="1">Membrane</location>
        <topology evidence="1">Multi-pass membrane protein</topology>
    </subcellularLocation>
</comment>
<sequence length="1316" mass="149244">MLTSALCFLPTILAIFSRSRANSYFALQIVLDVVAFACQFSALLFGLLSESGIYSWTLPVSLILISVRWWENYVSTDSPISFVRWLSRHRTNIDQTQTKIYLFVSLWKIIVVLGWIAAWHALSSGYYDVNIFDLKNVFTGTGSVELGGRTVNGTFIERRQRFWFWKPNAAFLLIAVICSAAGFLGNICAKYACRIRIHVFSFSIPFSLVTPATVSVAIAVCEALRADPCAMDDVLPSLVDIKCSQYGYLHMLESQFSWLWFLWLVSHWWTVAHIWWPVPERRKTNHLFALPDFGSFPLDLSSTLNRLRSPAESSRKTLNFSKLIEQNEGPISPRTKAKAKFEKTSHLYTCAFLNGTTDHDVLESLKSILLLDEEQCARRNALKFLIDTDPDYFEMECHLFFEHAFLMDTLRGERMLDRQAAHLIQTFDEAASAVHGLNIELRSPKKITTPYGAQLKWILPGGNSCTAHLKDPNLMRTGDRWSQVMALYYVLGHKIMQLPNELERKEHFAHNSFVLFCSGAVRFKPSAVTRLLDTLKQAKHIGATTCRLRPTGTGPIVWYQMFEYSMRYWLDQATEHMLGSLLRIRAGFTMFRASALMDDNVTKKFAMIPEDAKEFIQFRLGNEQWLCSLMVKKGYKVEYCAAVDVMLHVPETFAAYIKETQRDVPLQLAAMADIVGQYSNVLHRNEHVTIIYIGYLMMALVSSIFACGTVFLVIVTSLVDLFQMNMFLALASNLGPVSIFLTICVFGSPKLQDIVMRIFSAGYGLVMLAVLISATVQLHHSWFSASPVSIFMVAFIFSTVLPAVFHPQEMWNIAFAPIYFIAIPTTYLFTIIHSLCTFHLANGITKPDEDEQMARQIERWEQIAKEAQIDPNSPHAHKVPSIDVIEEMKKFLPHGKKSVSFACGKFCGIICCPPPDISPLEGPFGDLIGRELLQLGKKLQVLEHRLRARRMGLQGFRPRVPPPDGLSMPLNMAPQQDWDQISEASANFSVSTVRTAVKSTEEFYEKFGKNVNNDKLTEWLLSLTDPSGPVVIENDHWMDDEDLIRAEPETLEVIEASFWRELITTYLSPLAGTNAGLEAAMVEQMKKFRNKLSLGFLMINSLFILMVFLLELRRDDLFIWVVSPFGGTAKKPVTVQIEPTGIAFLLFFFLLMLVQFVAMLMHRWGTFSNLLAGTELSCCRNKKRVGFDYLRENAIQVARELQSLKNAKDFDAETSASTMDLGRKAAVSTLDIIFRKRFLAIQRNAEQQPATTVAMPMSIHETLNARKLNVRTLDSRRGISQDPMEKPHAAQVFHIGRNDSFEGRDDSTSYRSTTSF</sequence>
<keyword evidence="6 8" id="KW-0472">Membrane</keyword>
<feature type="region of interest" description="Disordered" evidence="7">
    <location>
        <begin position="1297"/>
        <end position="1316"/>
    </location>
</feature>
<feature type="transmembrane region" description="Helical" evidence="8">
    <location>
        <begin position="24"/>
        <end position="48"/>
    </location>
</feature>
<feature type="transmembrane region" description="Helical" evidence="8">
    <location>
        <begin position="169"/>
        <end position="189"/>
    </location>
</feature>
<keyword evidence="11" id="KW-1185">Reference proteome</keyword>
<dbReference type="GO" id="GO:0006031">
    <property type="term" value="P:chitin biosynthetic process"/>
    <property type="evidence" value="ECO:0007669"/>
    <property type="project" value="TreeGrafter"/>
</dbReference>
<feature type="transmembrane region" description="Helical" evidence="8">
    <location>
        <begin position="692"/>
        <end position="715"/>
    </location>
</feature>
<comment type="caution">
    <text evidence="10">The sequence shown here is derived from an EMBL/GenBank/DDBJ whole genome shotgun (WGS) entry which is preliminary data.</text>
</comment>
<keyword evidence="5 8" id="KW-1133">Transmembrane helix</keyword>
<gene>
    <name evidence="10" type="primary">RvY_16252-1</name>
    <name evidence="10" type="synonym">RvY_16252.1</name>
    <name evidence="10" type="ORF">RvY_16252</name>
</gene>
<dbReference type="Pfam" id="PF01644">
    <property type="entry name" value="Chitin_synth_1"/>
    <property type="match status" value="1"/>
</dbReference>
<feature type="transmembrane region" description="Helical" evidence="8">
    <location>
        <begin position="1141"/>
        <end position="1161"/>
    </location>
</feature>
<evidence type="ECO:0000256" key="6">
    <source>
        <dbReference type="ARBA" id="ARBA00023136"/>
    </source>
</evidence>
<organism evidence="10 11">
    <name type="scientific">Ramazzottius varieornatus</name>
    <name type="common">Water bear</name>
    <name type="synonym">Tardigrade</name>
    <dbReference type="NCBI Taxonomy" id="947166"/>
    <lineage>
        <taxon>Eukaryota</taxon>
        <taxon>Metazoa</taxon>
        <taxon>Ecdysozoa</taxon>
        <taxon>Tardigrada</taxon>
        <taxon>Eutardigrada</taxon>
        <taxon>Parachela</taxon>
        <taxon>Hypsibioidea</taxon>
        <taxon>Ramazzottiidae</taxon>
        <taxon>Ramazzottius</taxon>
    </lineage>
</organism>
<evidence type="ECO:0000256" key="4">
    <source>
        <dbReference type="ARBA" id="ARBA00022692"/>
    </source>
</evidence>
<dbReference type="GO" id="GO:0071944">
    <property type="term" value="C:cell periphery"/>
    <property type="evidence" value="ECO:0007669"/>
    <property type="project" value="TreeGrafter"/>
</dbReference>
<evidence type="ECO:0000313" key="10">
    <source>
        <dbReference type="EMBL" id="GAV06231.1"/>
    </source>
</evidence>
<keyword evidence="4 8" id="KW-0812">Transmembrane</keyword>
<feature type="transmembrane region" description="Helical" evidence="8">
    <location>
        <begin position="100"/>
        <end position="122"/>
    </location>
</feature>
<dbReference type="PANTHER" id="PTHR22914:SF42">
    <property type="entry name" value="CHITIN SYNTHASE"/>
    <property type="match status" value="1"/>
</dbReference>
<feature type="compositionally biased region" description="Basic and acidic residues" evidence="7">
    <location>
        <begin position="1297"/>
        <end position="1308"/>
    </location>
</feature>
<dbReference type="InterPro" id="IPR004835">
    <property type="entry name" value="Chitin_synth"/>
</dbReference>
<protein>
    <recommendedName>
        <fullName evidence="2">chitin synthase</fullName>
        <ecNumber evidence="2">2.4.1.16</ecNumber>
    </recommendedName>
</protein>
<evidence type="ECO:0000256" key="2">
    <source>
        <dbReference type="ARBA" id="ARBA00012543"/>
    </source>
</evidence>
<feature type="signal peptide" evidence="9">
    <location>
        <begin position="1"/>
        <end position="21"/>
    </location>
</feature>
<dbReference type="InterPro" id="IPR029044">
    <property type="entry name" value="Nucleotide-diphossugar_trans"/>
</dbReference>
<keyword evidence="3" id="KW-0328">Glycosyltransferase</keyword>
<evidence type="ECO:0000256" key="5">
    <source>
        <dbReference type="ARBA" id="ARBA00022989"/>
    </source>
</evidence>
<dbReference type="SUPFAM" id="SSF53448">
    <property type="entry name" value="Nucleotide-diphospho-sugar transferases"/>
    <property type="match status" value="1"/>
</dbReference>
<feature type="transmembrane region" description="Helical" evidence="8">
    <location>
        <begin position="754"/>
        <end position="776"/>
    </location>
</feature>
<evidence type="ECO:0000256" key="7">
    <source>
        <dbReference type="SAM" id="MobiDB-lite"/>
    </source>
</evidence>